<dbReference type="Proteomes" id="UP000559885">
    <property type="component" value="Unassembled WGS sequence"/>
</dbReference>
<evidence type="ECO:0000313" key="1">
    <source>
        <dbReference type="EMBL" id="MBC1522436.1"/>
    </source>
</evidence>
<proteinExistence type="predicted"/>
<dbReference type="EMBL" id="JAARRM010000007">
    <property type="protein sequence ID" value="MBC1522436.1"/>
    <property type="molecule type" value="Genomic_DNA"/>
</dbReference>
<sequence length="194" mass="23213">MDGFQAYVKLEELQELISDSKETKPPYQLGTTALNEQTGKVETRWTTISREQYLAEMLDVVSHEITNIQQVLYMNTEYELVQLFFTTIKANKQFQREETYRKEFYQFMHRLLEDKQLSELLLLEFLSSKEFFEIIETMKFDEHLEPDYMDPYAKYEDYLNRSVSRLAEKIGISDFIENQLNDFRKSTSDEEGLQ</sequence>
<comment type="caution">
    <text evidence="1">The sequence shown here is derived from an EMBL/GenBank/DDBJ whole genome shotgun (WGS) entry which is preliminary data.</text>
</comment>
<dbReference type="AlphaFoldDB" id="A0A841ZPM5"/>
<name>A0A841ZPM5_9LIST</name>
<evidence type="ECO:0000313" key="2">
    <source>
        <dbReference type="Proteomes" id="UP000559885"/>
    </source>
</evidence>
<organism evidence="1 2">
    <name type="scientific">Listeria aquatica</name>
    <dbReference type="NCBI Taxonomy" id="1494960"/>
    <lineage>
        <taxon>Bacteria</taxon>
        <taxon>Bacillati</taxon>
        <taxon>Bacillota</taxon>
        <taxon>Bacilli</taxon>
        <taxon>Bacillales</taxon>
        <taxon>Listeriaceae</taxon>
        <taxon>Listeria</taxon>
    </lineage>
</organism>
<protein>
    <submittedName>
        <fullName evidence="1">Uncharacterized protein</fullName>
    </submittedName>
</protein>
<dbReference type="RefSeq" id="WP_185374990.1">
    <property type="nucleotide sequence ID" value="NZ_JAARRM010000007.1"/>
</dbReference>
<reference evidence="1 2" key="1">
    <citation type="submission" date="2020-03" db="EMBL/GenBank/DDBJ databases">
        <title>Soil Listeria distribution.</title>
        <authorList>
            <person name="Liao J."/>
            <person name="Wiedmann M."/>
        </authorList>
    </citation>
    <scope>NUCLEOTIDE SEQUENCE [LARGE SCALE GENOMIC DNA]</scope>
    <source>
        <strain evidence="1 2">FSL L7-1507</strain>
    </source>
</reference>
<gene>
    <name evidence="1" type="ORF">HB912_12335</name>
</gene>
<accession>A0A841ZPM5</accession>